<organism evidence="3 4">
    <name type="scientific">Methylobacterium durans</name>
    <dbReference type="NCBI Taxonomy" id="2202825"/>
    <lineage>
        <taxon>Bacteria</taxon>
        <taxon>Pseudomonadati</taxon>
        <taxon>Pseudomonadota</taxon>
        <taxon>Alphaproteobacteria</taxon>
        <taxon>Hyphomicrobiales</taxon>
        <taxon>Methylobacteriaceae</taxon>
        <taxon>Methylobacterium</taxon>
    </lineage>
</organism>
<evidence type="ECO:0000256" key="1">
    <source>
        <dbReference type="SAM" id="SignalP"/>
    </source>
</evidence>
<keyword evidence="1" id="KW-0732">Signal</keyword>
<dbReference type="OrthoDB" id="9813436at2"/>
<reference evidence="4" key="1">
    <citation type="submission" date="2018-05" db="EMBL/GenBank/DDBJ databases">
        <title>Complete Genome Sequence of Methylobacterium sp. 17SD2-17.</title>
        <authorList>
            <person name="Srinivasan S."/>
        </authorList>
    </citation>
    <scope>NUCLEOTIDE SEQUENCE [LARGE SCALE GENOMIC DNA]</scope>
    <source>
        <strain evidence="4">17SD2-17</strain>
    </source>
</reference>
<feature type="signal peptide" evidence="1">
    <location>
        <begin position="1"/>
        <end position="31"/>
    </location>
</feature>
<evidence type="ECO:0000313" key="3">
    <source>
        <dbReference type="EMBL" id="AWN44810.1"/>
    </source>
</evidence>
<dbReference type="CDD" id="cd02234">
    <property type="entry name" value="cupin_BLR7677-like"/>
    <property type="match status" value="1"/>
</dbReference>
<dbReference type="Proteomes" id="UP000245926">
    <property type="component" value="Chromosome"/>
</dbReference>
<accession>A0A2U8WHD3</accession>
<gene>
    <name evidence="3" type="ORF">DK389_26860</name>
</gene>
<evidence type="ECO:0000313" key="4">
    <source>
        <dbReference type="Proteomes" id="UP000245926"/>
    </source>
</evidence>
<dbReference type="InterPro" id="IPR013096">
    <property type="entry name" value="Cupin_2"/>
</dbReference>
<proteinExistence type="predicted"/>
<dbReference type="KEGG" id="mets:DK389_26860"/>
<keyword evidence="4" id="KW-1185">Reference proteome</keyword>
<dbReference type="InterPro" id="IPR014710">
    <property type="entry name" value="RmlC-like_jellyroll"/>
</dbReference>
<dbReference type="AlphaFoldDB" id="A0A2U8WHD3"/>
<dbReference type="Pfam" id="PF07883">
    <property type="entry name" value="Cupin_2"/>
    <property type="match status" value="1"/>
</dbReference>
<dbReference type="SUPFAM" id="SSF51182">
    <property type="entry name" value="RmlC-like cupins"/>
    <property type="match status" value="1"/>
</dbReference>
<dbReference type="InterPro" id="IPR011051">
    <property type="entry name" value="RmlC_Cupin_sf"/>
</dbReference>
<protein>
    <recommendedName>
        <fullName evidence="2">Cupin type-2 domain-containing protein</fullName>
    </recommendedName>
</protein>
<dbReference type="PANTHER" id="PTHR38599:SF1">
    <property type="entry name" value="CUPIN DOMAIN PROTEIN (AFU_ORTHOLOGUE AFUA_3G13620)"/>
    <property type="match status" value="1"/>
</dbReference>
<dbReference type="Gene3D" id="2.60.120.10">
    <property type="entry name" value="Jelly Rolls"/>
    <property type="match status" value="1"/>
</dbReference>
<name>A0A2U8WHD3_9HYPH</name>
<feature type="domain" description="Cupin type-2" evidence="2">
    <location>
        <begin position="57"/>
        <end position="130"/>
    </location>
</feature>
<dbReference type="PANTHER" id="PTHR38599">
    <property type="entry name" value="CUPIN DOMAIN PROTEIN (AFU_ORTHOLOGUE AFUA_3G13620)"/>
    <property type="match status" value="1"/>
</dbReference>
<dbReference type="RefSeq" id="WP_109896866.1">
    <property type="nucleotide sequence ID" value="NZ_CP029550.1"/>
</dbReference>
<sequence>MNSKTRRILANTAATAAVVALALLGLSPGQAHERETVKPAFEHALPNVPGKSLIAVVVTYPPGGKSLPHRHARSAFIYAHVLKGAVRSRVGDEPAKVYRAGESFFEEPGAHHRISENASDSEAASLLAVFIVDAGDKPLTVPDPAAAATP</sequence>
<feature type="chain" id="PRO_5015907793" description="Cupin type-2 domain-containing protein" evidence="1">
    <location>
        <begin position="32"/>
        <end position="150"/>
    </location>
</feature>
<evidence type="ECO:0000259" key="2">
    <source>
        <dbReference type="Pfam" id="PF07883"/>
    </source>
</evidence>
<dbReference type="EMBL" id="CP029550">
    <property type="protein sequence ID" value="AWN44810.1"/>
    <property type="molecule type" value="Genomic_DNA"/>
</dbReference>